<keyword evidence="10" id="KW-0511">Multifunctional enzyme</keyword>
<evidence type="ECO:0000256" key="4">
    <source>
        <dbReference type="ARBA" id="ARBA00022670"/>
    </source>
</evidence>
<keyword evidence="8" id="KW-0133">Cell shape</keyword>
<evidence type="ECO:0000256" key="13">
    <source>
        <dbReference type="ARBA" id="ARBA00049902"/>
    </source>
</evidence>
<reference evidence="17 18" key="1">
    <citation type="submission" date="2018-03" db="EMBL/GenBank/DDBJ databases">
        <title>Genomic Encyclopedia of Archaeal and Bacterial Type Strains, Phase II (KMG-II): from individual species to whole genera.</title>
        <authorList>
            <person name="Goeker M."/>
        </authorList>
    </citation>
    <scope>NUCLEOTIDE SEQUENCE [LARGE SCALE GENOMIC DNA]</scope>
    <source>
        <strain evidence="17 18">ATCC BAA-1496</strain>
    </source>
</reference>
<evidence type="ECO:0000259" key="16">
    <source>
        <dbReference type="PROSITE" id="PS51178"/>
    </source>
</evidence>
<dbReference type="Proteomes" id="UP000237822">
    <property type="component" value="Unassembled WGS sequence"/>
</dbReference>
<name>A0A2T0UNI1_9MICO</name>
<dbReference type="GO" id="GO:0006508">
    <property type="term" value="P:proteolysis"/>
    <property type="evidence" value="ECO:0007669"/>
    <property type="project" value="UniProtKB-KW"/>
</dbReference>
<dbReference type="GO" id="GO:0030288">
    <property type="term" value="C:outer membrane-bounded periplasmic space"/>
    <property type="evidence" value="ECO:0007669"/>
    <property type="project" value="TreeGrafter"/>
</dbReference>
<dbReference type="InterPro" id="IPR001264">
    <property type="entry name" value="Glyco_trans_51"/>
</dbReference>
<dbReference type="SMART" id="SM00740">
    <property type="entry name" value="PASTA"/>
    <property type="match status" value="1"/>
</dbReference>
<dbReference type="PANTHER" id="PTHR32282">
    <property type="entry name" value="BINDING PROTEIN TRANSPEPTIDASE, PUTATIVE-RELATED"/>
    <property type="match status" value="1"/>
</dbReference>
<dbReference type="Pfam" id="PF03793">
    <property type="entry name" value="PASTA"/>
    <property type="match status" value="1"/>
</dbReference>
<evidence type="ECO:0000256" key="12">
    <source>
        <dbReference type="ARBA" id="ARBA00034000"/>
    </source>
</evidence>
<evidence type="ECO:0000256" key="6">
    <source>
        <dbReference type="ARBA" id="ARBA00022679"/>
    </source>
</evidence>
<dbReference type="InterPro" id="IPR005543">
    <property type="entry name" value="PASTA_dom"/>
</dbReference>
<accession>A0A2T0UNI1</accession>
<feature type="region of interest" description="Disordered" evidence="14">
    <location>
        <begin position="765"/>
        <end position="821"/>
    </location>
</feature>
<dbReference type="GO" id="GO:0071555">
    <property type="term" value="P:cell wall organization"/>
    <property type="evidence" value="ECO:0007669"/>
    <property type="project" value="UniProtKB-KW"/>
</dbReference>
<gene>
    <name evidence="17" type="ORF">BCF74_10946</name>
</gene>
<keyword evidence="7" id="KW-0378">Hydrolase</keyword>
<dbReference type="Gene3D" id="3.30.10.20">
    <property type="match status" value="1"/>
</dbReference>
<dbReference type="InterPro" id="IPR050396">
    <property type="entry name" value="Glycosyltr_51/Transpeptidase"/>
</dbReference>
<evidence type="ECO:0000256" key="7">
    <source>
        <dbReference type="ARBA" id="ARBA00022801"/>
    </source>
</evidence>
<dbReference type="OrthoDB" id="9766909at2"/>
<dbReference type="GO" id="GO:0009252">
    <property type="term" value="P:peptidoglycan biosynthetic process"/>
    <property type="evidence" value="ECO:0007669"/>
    <property type="project" value="UniProtKB-KW"/>
</dbReference>
<keyword evidence="15" id="KW-0472">Membrane</keyword>
<evidence type="ECO:0000256" key="8">
    <source>
        <dbReference type="ARBA" id="ARBA00022960"/>
    </source>
</evidence>
<keyword evidence="9" id="KW-0573">Peptidoglycan synthesis</keyword>
<dbReference type="Gene3D" id="3.40.710.10">
    <property type="entry name" value="DD-peptidase/beta-lactamase superfamily"/>
    <property type="match status" value="1"/>
</dbReference>
<dbReference type="GO" id="GO:0009002">
    <property type="term" value="F:serine-type D-Ala-D-Ala carboxypeptidase activity"/>
    <property type="evidence" value="ECO:0007669"/>
    <property type="project" value="UniProtKB-EC"/>
</dbReference>
<keyword evidence="5" id="KW-0328">Glycosyltransferase</keyword>
<evidence type="ECO:0000256" key="14">
    <source>
        <dbReference type="SAM" id="MobiDB-lite"/>
    </source>
</evidence>
<comment type="similarity">
    <text evidence="1">In the C-terminal section; belongs to the transpeptidase family.</text>
</comment>
<dbReference type="GO" id="GO:0008360">
    <property type="term" value="P:regulation of cell shape"/>
    <property type="evidence" value="ECO:0007669"/>
    <property type="project" value="UniProtKB-KW"/>
</dbReference>
<comment type="catalytic activity">
    <reaction evidence="13">
        <text>[GlcNAc-(1-&gt;4)-Mur2Ac(oyl-L-Ala-gamma-D-Glu-L-Lys-D-Ala-D-Ala)](n)-di-trans,octa-cis-undecaprenyl diphosphate + beta-D-GlcNAc-(1-&gt;4)-Mur2Ac(oyl-L-Ala-gamma-D-Glu-L-Lys-D-Ala-D-Ala)-di-trans,octa-cis-undecaprenyl diphosphate = [GlcNAc-(1-&gt;4)-Mur2Ac(oyl-L-Ala-gamma-D-Glu-L-Lys-D-Ala-D-Ala)](n+1)-di-trans,octa-cis-undecaprenyl diphosphate + di-trans,octa-cis-undecaprenyl diphosphate + H(+)</text>
        <dbReference type="Rhea" id="RHEA:23708"/>
        <dbReference type="Rhea" id="RHEA-COMP:9602"/>
        <dbReference type="Rhea" id="RHEA-COMP:9603"/>
        <dbReference type="ChEBI" id="CHEBI:15378"/>
        <dbReference type="ChEBI" id="CHEBI:58405"/>
        <dbReference type="ChEBI" id="CHEBI:60033"/>
        <dbReference type="ChEBI" id="CHEBI:78435"/>
        <dbReference type="EC" id="2.4.99.28"/>
    </reaction>
</comment>
<dbReference type="InterPro" id="IPR036950">
    <property type="entry name" value="PBP_transglycosylase"/>
</dbReference>
<evidence type="ECO:0000256" key="3">
    <source>
        <dbReference type="ARBA" id="ARBA00022645"/>
    </source>
</evidence>
<dbReference type="Gene3D" id="1.10.3810.10">
    <property type="entry name" value="Biosynthetic peptidoglycan transglycosylase-like"/>
    <property type="match status" value="1"/>
</dbReference>
<evidence type="ECO:0000313" key="17">
    <source>
        <dbReference type="EMBL" id="PRY59456.1"/>
    </source>
</evidence>
<dbReference type="AlphaFoldDB" id="A0A2T0UNI1"/>
<evidence type="ECO:0000256" key="10">
    <source>
        <dbReference type="ARBA" id="ARBA00023268"/>
    </source>
</evidence>
<dbReference type="CDD" id="cd06577">
    <property type="entry name" value="PASTA_pknB"/>
    <property type="match status" value="1"/>
</dbReference>
<keyword evidence="15" id="KW-0812">Transmembrane</keyword>
<dbReference type="FunFam" id="1.10.3810.10:FF:000001">
    <property type="entry name" value="Penicillin-binding protein 1A"/>
    <property type="match status" value="1"/>
</dbReference>
<dbReference type="GO" id="GO:0008658">
    <property type="term" value="F:penicillin binding"/>
    <property type="evidence" value="ECO:0007669"/>
    <property type="project" value="InterPro"/>
</dbReference>
<proteinExistence type="inferred from homology"/>
<comment type="catalytic activity">
    <reaction evidence="12">
        <text>Preferential cleavage: (Ac)2-L-Lys-D-Ala-|-D-Ala. Also transpeptidation of peptidyl-alanyl moieties that are N-acyl substituents of D-alanine.</text>
        <dbReference type="EC" id="3.4.16.4"/>
    </reaction>
</comment>
<keyword evidence="18" id="KW-1185">Reference proteome</keyword>
<feature type="transmembrane region" description="Helical" evidence="15">
    <location>
        <begin position="12"/>
        <end position="37"/>
    </location>
</feature>
<keyword evidence="11" id="KW-0961">Cell wall biogenesis/degradation</keyword>
<keyword evidence="4" id="KW-0645">Protease</keyword>
<evidence type="ECO:0000256" key="1">
    <source>
        <dbReference type="ARBA" id="ARBA00007090"/>
    </source>
</evidence>
<dbReference type="SUPFAM" id="SSF53955">
    <property type="entry name" value="Lysozyme-like"/>
    <property type="match status" value="1"/>
</dbReference>
<evidence type="ECO:0000256" key="2">
    <source>
        <dbReference type="ARBA" id="ARBA00007739"/>
    </source>
</evidence>
<evidence type="ECO:0000256" key="15">
    <source>
        <dbReference type="SAM" id="Phobius"/>
    </source>
</evidence>
<evidence type="ECO:0000313" key="18">
    <source>
        <dbReference type="Proteomes" id="UP000237822"/>
    </source>
</evidence>
<sequence length="821" mass="87705">MEGRAQNLSHVLRLLMGLVVLGVLMGLLMAGLAIPAIGAGGSVANSSVKAFNDLPSEFAISPLAQQSKIVDSSGKQLIANPYDENRIVVPLKSISPWMQKAQIAIEDSRFYEHGGLDVRGFTRAVVSNFQSGDVQGASTLTQQYVKITMQENALRRDDEEAAQAAVAKTYTRKLQELKYALDVERNFTKDQILTGYLNLVYYGDRAYGVEAAAQNYFGVPAAKLTLVQSALLAGIVQQPTAYNPVLNPKQAEARRNTVLDRMQALGMASAKEVAAAKKVKVQDMLGNRKPPKGVCQRSSEPYFCAYMMRYLEVSPQMAILGKTPQERLKNINQGGLTIRTTLDMKLQAATLKELTRAVKIGNKSNLGAASTIIEPGTGKVLAMAQATDFGDSELNLNTDQKYGGSQYGYQIGSTAKTYALVTALESGMPLDATVNAPSASPDDPYTFYNSEMKDKCGTGPEGWRVGNDYRSGGRMSLYQMTTESINTAFAQLTIDLGACKVHETMTRMGVHEGSGKPVDQAIPSVALGAATVTPITMASSYATLAARGKYCEPSPIASITTANGKEIKVPPASCKQVIRPDIADGVNQLLQGPLKERRGTAEGSWDFSVRPAAGKTGTTNNHNQSWFVGYTPQRAASVWIGNIKVANKSGKPYTLNGKTFNEYGYKAKVFGGTVAAPVWEQIMKAATNGLPVVKFTEPSAAVKNGNYQAIPDVTGDSVSTATEKLEAAGFKVKVGGRVDSTVREGRVAGTSPDRRQAKGATVTLQISNGNSQPVVQQRPRTQAPRPTAAAPSPTAVAPTPIPQPTTAGPGPKPKPPKPTKR</sequence>
<evidence type="ECO:0000256" key="9">
    <source>
        <dbReference type="ARBA" id="ARBA00022984"/>
    </source>
</evidence>
<dbReference type="GO" id="GO:0008955">
    <property type="term" value="F:peptidoglycan glycosyltransferase activity"/>
    <property type="evidence" value="ECO:0007669"/>
    <property type="project" value="UniProtKB-EC"/>
</dbReference>
<evidence type="ECO:0000256" key="11">
    <source>
        <dbReference type="ARBA" id="ARBA00023316"/>
    </source>
</evidence>
<keyword evidence="15" id="KW-1133">Transmembrane helix</keyword>
<dbReference type="PROSITE" id="PS51178">
    <property type="entry name" value="PASTA"/>
    <property type="match status" value="1"/>
</dbReference>
<protein>
    <submittedName>
        <fullName evidence="17">Membrane peptidoglycan carboxypeptidase</fullName>
    </submittedName>
</protein>
<dbReference type="PANTHER" id="PTHR32282:SF33">
    <property type="entry name" value="PEPTIDOGLYCAN GLYCOSYLTRANSFERASE"/>
    <property type="match status" value="1"/>
</dbReference>
<comment type="similarity">
    <text evidence="2">In the N-terminal section; belongs to the glycosyltransferase 51 family.</text>
</comment>
<evidence type="ECO:0000256" key="5">
    <source>
        <dbReference type="ARBA" id="ARBA00022676"/>
    </source>
</evidence>
<dbReference type="InterPro" id="IPR012338">
    <property type="entry name" value="Beta-lactam/transpept-like"/>
</dbReference>
<feature type="compositionally biased region" description="Low complexity" evidence="14">
    <location>
        <begin position="771"/>
        <end position="809"/>
    </location>
</feature>
<dbReference type="EMBL" id="PVTI01000009">
    <property type="protein sequence ID" value="PRY59456.1"/>
    <property type="molecule type" value="Genomic_DNA"/>
</dbReference>
<dbReference type="InterPro" id="IPR001460">
    <property type="entry name" value="PCN-bd_Tpept"/>
</dbReference>
<dbReference type="InterPro" id="IPR023346">
    <property type="entry name" value="Lysozyme-like_dom_sf"/>
</dbReference>
<dbReference type="Pfam" id="PF00912">
    <property type="entry name" value="Transgly"/>
    <property type="match status" value="1"/>
</dbReference>
<keyword evidence="6" id="KW-0808">Transferase</keyword>
<feature type="domain" description="PASTA" evidence="16">
    <location>
        <begin position="704"/>
        <end position="768"/>
    </location>
</feature>
<comment type="caution">
    <text evidence="17">The sequence shown here is derived from an EMBL/GenBank/DDBJ whole genome shotgun (WGS) entry which is preliminary data.</text>
</comment>
<organism evidence="17 18">
    <name type="scientific">Knoellia remsis</name>
    <dbReference type="NCBI Taxonomy" id="407159"/>
    <lineage>
        <taxon>Bacteria</taxon>
        <taxon>Bacillati</taxon>
        <taxon>Actinomycetota</taxon>
        <taxon>Actinomycetes</taxon>
        <taxon>Micrococcales</taxon>
        <taxon>Intrasporangiaceae</taxon>
        <taxon>Knoellia</taxon>
    </lineage>
</organism>
<keyword evidence="3 17" id="KW-0121">Carboxypeptidase</keyword>
<dbReference type="RefSeq" id="WP_106297250.1">
    <property type="nucleotide sequence ID" value="NZ_PVTI01000009.1"/>
</dbReference>
<dbReference type="Pfam" id="PF00905">
    <property type="entry name" value="Transpeptidase"/>
    <property type="match status" value="1"/>
</dbReference>
<dbReference type="SUPFAM" id="SSF56601">
    <property type="entry name" value="beta-lactamase/transpeptidase-like"/>
    <property type="match status" value="1"/>
</dbReference>